<dbReference type="SUPFAM" id="SSF51445">
    <property type="entry name" value="(Trans)glycosidases"/>
    <property type="match status" value="1"/>
</dbReference>
<dbReference type="PROSITE" id="PS00653">
    <property type="entry name" value="GLYCOSYL_HYDROL_F1_2"/>
    <property type="match status" value="1"/>
</dbReference>
<keyword evidence="6" id="KW-1185">Reference proteome</keyword>
<name>A0A7J7N7R1_9MAGN</name>
<evidence type="ECO:0008006" key="7">
    <source>
        <dbReference type="Google" id="ProtNLM"/>
    </source>
</evidence>
<dbReference type="OrthoDB" id="65569at2759"/>
<keyword evidence="2" id="KW-0378">Hydrolase</keyword>
<keyword evidence="4" id="KW-0732">Signal</keyword>
<dbReference type="Pfam" id="PF00232">
    <property type="entry name" value="Glyco_hydro_1"/>
    <property type="match status" value="1"/>
</dbReference>
<evidence type="ECO:0000256" key="2">
    <source>
        <dbReference type="ARBA" id="ARBA00022801"/>
    </source>
</evidence>
<feature type="chain" id="PRO_5029499617" description="Beta-glucosidase" evidence="4">
    <location>
        <begin position="23"/>
        <end position="167"/>
    </location>
</feature>
<evidence type="ECO:0000256" key="4">
    <source>
        <dbReference type="SAM" id="SignalP"/>
    </source>
</evidence>
<dbReference type="InterPro" id="IPR001360">
    <property type="entry name" value="Glyco_hydro_1"/>
</dbReference>
<evidence type="ECO:0000256" key="3">
    <source>
        <dbReference type="RuleBase" id="RU003690"/>
    </source>
</evidence>
<dbReference type="EMBL" id="JACGCM010000999">
    <property type="protein sequence ID" value="KAF6163166.1"/>
    <property type="molecule type" value="Genomic_DNA"/>
</dbReference>
<organism evidence="5 6">
    <name type="scientific">Kingdonia uniflora</name>
    <dbReference type="NCBI Taxonomy" id="39325"/>
    <lineage>
        <taxon>Eukaryota</taxon>
        <taxon>Viridiplantae</taxon>
        <taxon>Streptophyta</taxon>
        <taxon>Embryophyta</taxon>
        <taxon>Tracheophyta</taxon>
        <taxon>Spermatophyta</taxon>
        <taxon>Magnoliopsida</taxon>
        <taxon>Ranunculales</taxon>
        <taxon>Circaeasteraceae</taxon>
        <taxon>Kingdonia</taxon>
    </lineage>
</organism>
<accession>A0A7J7N7R1</accession>
<dbReference type="PANTHER" id="PTHR10353:SF175">
    <property type="entry name" value="BETA-GLUCOSIDASE 18-LIKE ISOFORM X1"/>
    <property type="match status" value="1"/>
</dbReference>
<evidence type="ECO:0000313" key="5">
    <source>
        <dbReference type="EMBL" id="KAF6163166.1"/>
    </source>
</evidence>
<gene>
    <name evidence="5" type="ORF">GIB67_025030</name>
</gene>
<dbReference type="GO" id="GO:0005975">
    <property type="term" value="P:carbohydrate metabolic process"/>
    <property type="evidence" value="ECO:0007669"/>
    <property type="project" value="InterPro"/>
</dbReference>
<comment type="similarity">
    <text evidence="1 3">Belongs to the glycosyl hydrolase 1 family.</text>
</comment>
<dbReference type="InterPro" id="IPR017853">
    <property type="entry name" value="GH"/>
</dbReference>
<dbReference type="Proteomes" id="UP000541444">
    <property type="component" value="Unassembled WGS sequence"/>
</dbReference>
<sequence length="167" mass="18851">MEKTPIQFFISLLIVLGRVVICYEEISRSDFPDGFFFGTSTSAYQIEGAVSEDGKGVNNWDVFSHIQGNIASGDDGDVADNHYHVYKDDVEMMHSVGVNSYRFSISWARILPRGRLGDINPYGIAFYNNLIDYLLLKGIAPFATLSHFDIPQELEERYGSWLSPLIQ</sequence>
<evidence type="ECO:0000256" key="1">
    <source>
        <dbReference type="ARBA" id="ARBA00010838"/>
    </source>
</evidence>
<dbReference type="Gene3D" id="3.20.20.80">
    <property type="entry name" value="Glycosidases"/>
    <property type="match status" value="1"/>
</dbReference>
<dbReference type="PANTHER" id="PTHR10353">
    <property type="entry name" value="GLYCOSYL HYDROLASE"/>
    <property type="match status" value="1"/>
</dbReference>
<dbReference type="InterPro" id="IPR033132">
    <property type="entry name" value="GH_1_N_CS"/>
</dbReference>
<feature type="signal peptide" evidence="4">
    <location>
        <begin position="1"/>
        <end position="22"/>
    </location>
</feature>
<protein>
    <recommendedName>
        <fullName evidence="7">Beta-glucosidase</fullName>
    </recommendedName>
</protein>
<reference evidence="5 6" key="1">
    <citation type="journal article" date="2020" name="IScience">
        <title>Genome Sequencing of the Endangered Kingdonia uniflora (Circaeasteraceae, Ranunculales) Reveals Potential Mechanisms of Evolutionary Specialization.</title>
        <authorList>
            <person name="Sun Y."/>
            <person name="Deng T."/>
            <person name="Zhang A."/>
            <person name="Moore M.J."/>
            <person name="Landis J.B."/>
            <person name="Lin N."/>
            <person name="Zhang H."/>
            <person name="Zhang X."/>
            <person name="Huang J."/>
            <person name="Zhang X."/>
            <person name="Sun H."/>
            <person name="Wang H."/>
        </authorList>
    </citation>
    <scope>NUCLEOTIDE SEQUENCE [LARGE SCALE GENOMIC DNA]</scope>
    <source>
        <strain evidence="5">TB1705</strain>
        <tissue evidence="5">Leaf</tissue>
    </source>
</reference>
<dbReference type="AlphaFoldDB" id="A0A7J7N7R1"/>
<evidence type="ECO:0000313" key="6">
    <source>
        <dbReference type="Proteomes" id="UP000541444"/>
    </source>
</evidence>
<comment type="caution">
    <text evidence="5">The sequence shown here is derived from an EMBL/GenBank/DDBJ whole genome shotgun (WGS) entry which is preliminary data.</text>
</comment>
<dbReference type="GO" id="GO:0008422">
    <property type="term" value="F:beta-glucosidase activity"/>
    <property type="evidence" value="ECO:0007669"/>
    <property type="project" value="TreeGrafter"/>
</dbReference>
<proteinExistence type="inferred from homology"/>